<sequence length="106" mass="11798">MPLTADGNLTVISVFLSRTRNTVQVMGPIVGLPNGNGYCKYESLVYARLRPSMEKLLSAAITYLMVLKLEPWDMLHIREQHGNMVTVGATGWKLEISLNEMKSSIS</sequence>
<proteinExistence type="predicted"/>
<dbReference type="Proteomes" id="UP000191691">
    <property type="component" value="Unassembled WGS sequence"/>
</dbReference>
<feature type="non-terminal residue" evidence="1">
    <location>
        <position position="106"/>
    </location>
</feature>
<keyword evidence="2" id="KW-1185">Reference proteome</keyword>
<accession>A0A1V6WFR5</accession>
<gene>
    <name evidence="1" type="ORF">PENNAL_c0277G09838</name>
</gene>
<reference evidence="2" key="1">
    <citation type="journal article" date="2017" name="Nat. Microbiol.">
        <title>Global analysis of biosynthetic gene clusters reveals vast potential of secondary metabolite production in Penicillium species.</title>
        <authorList>
            <person name="Nielsen J.C."/>
            <person name="Grijseels S."/>
            <person name="Prigent S."/>
            <person name="Ji B."/>
            <person name="Dainat J."/>
            <person name="Nielsen K.F."/>
            <person name="Frisvad J.C."/>
            <person name="Workman M."/>
            <person name="Nielsen J."/>
        </authorList>
    </citation>
    <scope>NUCLEOTIDE SEQUENCE [LARGE SCALE GENOMIC DNA]</scope>
    <source>
        <strain evidence="2">IBT 13039</strain>
    </source>
</reference>
<evidence type="ECO:0000313" key="2">
    <source>
        <dbReference type="Proteomes" id="UP000191691"/>
    </source>
</evidence>
<organism evidence="1 2">
    <name type="scientific">Penicillium nalgiovense</name>
    <dbReference type="NCBI Taxonomy" id="60175"/>
    <lineage>
        <taxon>Eukaryota</taxon>
        <taxon>Fungi</taxon>
        <taxon>Dikarya</taxon>
        <taxon>Ascomycota</taxon>
        <taxon>Pezizomycotina</taxon>
        <taxon>Eurotiomycetes</taxon>
        <taxon>Eurotiomycetidae</taxon>
        <taxon>Eurotiales</taxon>
        <taxon>Aspergillaceae</taxon>
        <taxon>Penicillium</taxon>
    </lineage>
</organism>
<evidence type="ECO:0000313" key="1">
    <source>
        <dbReference type="EMBL" id="OQE61740.1"/>
    </source>
</evidence>
<dbReference type="EMBL" id="MOOB01000277">
    <property type="protein sequence ID" value="OQE61740.1"/>
    <property type="molecule type" value="Genomic_DNA"/>
</dbReference>
<protein>
    <submittedName>
        <fullName evidence="1">Uncharacterized protein</fullName>
    </submittedName>
</protein>
<dbReference type="AlphaFoldDB" id="A0A1V6WFR5"/>
<name>A0A1V6WFR5_PENNA</name>
<comment type="caution">
    <text evidence="1">The sequence shown here is derived from an EMBL/GenBank/DDBJ whole genome shotgun (WGS) entry which is preliminary data.</text>
</comment>